<feature type="region of interest" description="Disordered" evidence="1">
    <location>
        <begin position="254"/>
        <end position="311"/>
    </location>
</feature>
<dbReference type="Pfam" id="PF04641">
    <property type="entry name" value="Rtf2"/>
    <property type="match status" value="1"/>
</dbReference>
<dbReference type="SUPFAM" id="SSF54236">
    <property type="entry name" value="Ubiquitin-like"/>
    <property type="match status" value="1"/>
</dbReference>
<dbReference type="STRING" id="105231.A0A1Y1I4U6"/>
<dbReference type="OMA" id="HANKEVY"/>
<dbReference type="AlphaFoldDB" id="A0A1Y1I4U6"/>
<dbReference type="PANTHER" id="PTHR12775:SF2">
    <property type="entry name" value="REPLICATION TERMINATION FACTOR 2"/>
    <property type="match status" value="1"/>
</dbReference>
<evidence type="ECO:0000313" key="2">
    <source>
        <dbReference type="EMBL" id="GAQ83726.1"/>
    </source>
</evidence>
<proteinExistence type="predicted"/>
<keyword evidence="3" id="KW-1185">Reference proteome</keyword>
<accession>A0A1Y1I4U6</accession>
<dbReference type="PANTHER" id="PTHR12775">
    <property type="entry name" value="PROTEIN C20ORF43 HOMOLOG"/>
    <property type="match status" value="1"/>
</dbReference>
<dbReference type="EMBL" id="DF237108">
    <property type="protein sequence ID" value="GAQ83726.1"/>
    <property type="molecule type" value="Genomic_DNA"/>
</dbReference>
<dbReference type="InterPro" id="IPR006735">
    <property type="entry name" value="Rtf2"/>
</dbReference>
<evidence type="ECO:0000256" key="1">
    <source>
        <dbReference type="SAM" id="MobiDB-lite"/>
    </source>
</evidence>
<reference evidence="2 3" key="1">
    <citation type="journal article" date="2014" name="Nat. Commun.">
        <title>Klebsormidium flaccidum genome reveals primary factors for plant terrestrial adaptation.</title>
        <authorList>
            <person name="Hori K."/>
            <person name="Maruyama F."/>
            <person name="Fujisawa T."/>
            <person name="Togashi T."/>
            <person name="Yamamoto N."/>
            <person name="Seo M."/>
            <person name="Sato S."/>
            <person name="Yamada T."/>
            <person name="Mori H."/>
            <person name="Tajima N."/>
            <person name="Moriyama T."/>
            <person name="Ikeuchi M."/>
            <person name="Watanabe M."/>
            <person name="Wada H."/>
            <person name="Kobayashi K."/>
            <person name="Saito M."/>
            <person name="Masuda T."/>
            <person name="Sasaki-Sekimoto Y."/>
            <person name="Mashiguchi K."/>
            <person name="Awai K."/>
            <person name="Shimojima M."/>
            <person name="Masuda S."/>
            <person name="Iwai M."/>
            <person name="Nobusawa T."/>
            <person name="Narise T."/>
            <person name="Kondo S."/>
            <person name="Saito H."/>
            <person name="Sato R."/>
            <person name="Murakawa M."/>
            <person name="Ihara Y."/>
            <person name="Oshima-Yamada Y."/>
            <person name="Ohtaka K."/>
            <person name="Satoh M."/>
            <person name="Sonobe K."/>
            <person name="Ishii M."/>
            <person name="Ohtani R."/>
            <person name="Kanamori-Sato M."/>
            <person name="Honoki R."/>
            <person name="Miyazaki D."/>
            <person name="Mochizuki H."/>
            <person name="Umetsu J."/>
            <person name="Higashi K."/>
            <person name="Shibata D."/>
            <person name="Kamiya Y."/>
            <person name="Sato N."/>
            <person name="Nakamura Y."/>
            <person name="Tabata S."/>
            <person name="Ida S."/>
            <person name="Kurokawa K."/>
            <person name="Ohta H."/>
        </authorList>
    </citation>
    <scope>NUCLEOTIDE SEQUENCE [LARGE SCALE GENOMIC DNA]</scope>
    <source>
        <strain evidence="2 3">NIES-2285</strain>
    </source>
</reference>
<evidence type="ECO:0000313" key="3">
    <source>
        <dbReference type="Proteomes" id="UP000054558"/>
    </source>
</evidence>
<name>A0A1Y1I4U6_KLENI</name>
<dbReference type="Proteomes" id="UP000054558">
    <property type="component" value="Unassembled WGS sequence"/>
</dbReference>
<sequence>MQLFVQGGGAHVVALTCTPSDLIGSLKVAALGPDASAGIRLAHGGVHLREENRVEDYPIRNYATLQVQVPFRGGGGDGGATGAESRSCYLEMYMDKKPDKVDPNEARVAKWTRCRLSGELLNAPCAMDMLGNLYNKEAVVHHLVLKKIPASLSHIKSLKDIFEIHLTENPAADQKSESATNRFQCPITGQEFNGLNRFYALKSCGHVLSARAFKEVKSTTCLVCHKGFVEEDKVVINGTEEEVADLKKKMEQARALSKQAKKDKRSSKVASAAHEDGRSISPEESSAPSEAAANGVKRKGPPTNGSLPAGMSAPAAAAAGLAVNPRPKGSDLVSQRKRFKAVEELKPKHADRSVYASIFTSSSRDAKETYMCRSLPLGRN</sequence>
<dbReference type="InterPro" id="IPR027799">
    <property type="entry name" value="Rtf2_RING-finger"/>
</dbReference>
<dbReference type="OrthoDB" id="247013at2759"/>
<dbReference type="GO" id="GO:0005634">
    <property type="term" value="C:nucleus"/>
    <property type="evidence" value="ECO:0000318"/>
    <property type="project" value="GO_Central"/>
</dbReference>
<dbReference type="CDD" id="cd16653">
    <property type="entry name" value="RING-like_Rtf2"/>
    <property type="match status" value="1"/>
</dbReference>
<gene>
    <name evidence="2" type="ORF">KFL_001590140</name>
</gene>
<feature type="compositionally biased region" description="Low complexity" evidence="1">
    <location>
        <begin position="282"/>
        <end position="293"/>
    </location>
</feature>
<organism evidence="2 3">
    <name type="scientific">Klebsormidium nitens</name>
    <name type="common">Green alga</name>
    <name type="synonym">Ulothrix nitens</name>
    <dbReference type="NCBI Taxonomy" id="105231"/>
    <lineage>
        <taxon>Eukaryota</taxon>
        <taxon>Viridiplantae</taxon>
        <taxon>Streptophyta</taxon>
        <taxon>Klebsormidiophyceae</taxon>
        <taxon>Klebsormidiales</taxon>
        <taxon>Klebsormidiaceae</taxon>
        <taxon>Klebsormidium</taxon>
    </lineage>
</organism>
<dbReference type="InterPro" id="IPR029071">
    <property type="entry name" value="Ubiquitin-like_domsf"/>
</dbReference>
<protein>
    <submittedName>
        <fullName evidence="2">Rtf2 domain containing protein</fullName>
    </submittedName>
</protein>